<name>A0ABD5YP26_9EURY</name>
<dbReference type="EMBL" id="JBHTAX010000001">
    <property type="protein sequence ID" value="MFC7189295.1"/>
    <property type="molecule type" value="Genomic_DNA"/>
</dbReference>
<comment type="caution">
    <text evidence="1">The sequence shown here is derived from an EMBL/GenBank/DDBJ whole genome shotgun (WGS) entry which is preliminary data.</text>
</comment>
<evidence type="ECO:0000313" key="1">
    <source>
        <dbReference type="EMBL" id="MFC7189295.1"/>
    </source>
</evidence>
<evidence type="ECO:0000313" key="2">
    <source>
        <dbReference type="Proteomes" id="UP001596417"/>
    </source>
</evidence>
<accession>A0ABD5YP26</accession>
<protein>
    <submittedName>
        <fullName evidence="1">GYD domain-containing protein</fullName>
    </submittedName>
</protein>
<dbReference type="Proteomes" id="UP001596417">
    <property type="component" value="Unassembled WGS sequence"/>
</dbReference>
<dbReference type="AlphaFoldDB" id="A0ABD5YP26"/>
<dbReference type="Pfam" id="PF08734">
    <property type="entry name" value="GYD"/>
    <property type="match status" value="1"/>
</dbReference>
<organism evidence="1 2">
    <name type="scientific">Halocatena marina</name>
    <dbReference type="NCBI Taxonomy" id="2934937"/>
    <lineage>
        <taxon>Archaea</taxon>
        <taxon>Methanobacteriati</taxon>
        <taxon>Methanobacteriota</taxon>
        <taxon>Stenosarchaea group</taxon>
        <taxon>Halobacteria</taxon>
        <taxon>Halobacteriales</taxon>
        <taxon>Natronomonadaceae</taxon>
        <taxon>Halocatena</taxon>
    </lineage>
</organism>
<proteinExistence type="predicted"/>
<dbReference type="RefSeq" id="WP_390204810.1">
    <property type="nucleotide sequence ID" value="NZ_JBHSZC010000001.1"/>
</dbReference>
<gene>
    <name evidence="1" type="ORF">ACFQL7_05175</name>
</gene>
<reference evidence="1 2" key="1">
    <citation type="journal article" date="2019" name="Int. J. Syst. Evol. Microbiol.">
        <title>The Global Catalogue of Microorganisms (GCM) 10K type strain sequencing project: providing services to taxonomists for standard genome sequencing and annotation.</title>
        <authorList>
            <consortium name="The Broad Institute Genomics Platform"/>
            <consortium name="The Broad Institute Genome Sequencing Center for Infectious Disease"/>
            <person name="Wu L."/>
            <person name="Ma J."/>
        </authorList>
    </citation>
    <scope>NUCLEOTIDE SEQUENCE [LARGE SCALE GENOMIC DNA]</scope>
    <source>
        <strain evidence="1 2">RDMS1</strain>
    </source>
</reference>
<dbReference type="InterPro" id="IPR014845">
    <property type="entry name" value="GYD/TTHA1554"/>
</dbReference>
<sequence>MGDCTRGYRTPRGDVRSTYAVLGNFDFHLIVDVPDDEVAFQISQSIERYGLNTTTVRALPLERISDLVDDI</sequence>
<keyword evidence="2" id="KW-1185">Reference proteome</keyword>